<organism evidence="3 4">
    <name type="scientific">Paramecium octaurelia</name>
    <dbReference type="NCBI Taxonomy" id="43137"/>
    <lineage>
        <taxon>Eukaryota</taxon>
        <taxon>Sar</taxon>
        <taxon>Alveolata</taxon>
        <taxon>Ciliophora</taxon>
        <taxon>Intramacronucleata</taxon>
        <taxon>Oligohymenophorea</taxon>
        <taxon>Peniculida</taxon>
        <taxon>Parameciidae</taxon>
        <taxon>Paramecium</taxon>
    </lineage>
</organism>
<dbReference type="PANTHER" id="PTHR19920">
    <property type="entry name" value="WD40 PROTEIN CIAO1"/>
    <property type="match status" value="1"/>
</dbReference>
<evidence type="ECO:0000313" key="3">
    <source>
        <dbReference type="EMBL" id="CAD8209272.1"/>
    </source>
</evidence>
<sequence>MHRQFRIQSKQCNELQKVAKLIQDNHNKKIDSVEQHNLGNIKSIDLLYKTLDQLKSQINQQIDQLIENTNEWIKYLKEIGQKYIKYSFFDQLDNLINQNKLRELDYSTLNTEINTINNSWSQNIITQLNQFKQFELTKTCEKQLTNLNSIIQQPFNMNQLGINKFNRMNAIAINNNNSIVLAGCDNTIKVFEFKQEFLKLIQLLTEHQQNVYTLNFMKKSTQFISRSRDNQIIIQCMVQENQWICQQKLNEHQSQINCLLLNNDEELISSGSDDKKIKFWTKKNELACSFTNTDSKNQVQGLSLNEKQNRVYLVNMKCFLYQQQSNNKIKNGI</sequence>
<dbReference type="PROSITE" id="PS50294">
    <property type="entry name" value="WD_REPEATS_REGION"/>
    <property type="match status" value="1"/>
</dbReference>
<evidence type="ECO:0000256" key="1">
    <source>
        <dbReference type="PROSITE-ProRule" id="PRU00221"/>
    </source>
</evidence>
<feature type="repeat" description="WD" evidence="1">
    <location>
        <begin position="249"/>
        <end position="280"/>
    </location>
</feature>
<dbReference type="Proteomes" id="UP000683925">
    <property type="component" value="Unassembled WGS sequence"/>
</dbReference>
<evidence type="ECO:0000256" key="2">
    <source>
        <dbReference type="SAM" id="Coils"/>
    </source>
</evidence>
<protein>
    <recommendedName>
        <fullName evidence="5">WD domain, G-beta repeat protein</fullName>
    </recommendedName>
</protein>
<dbReference type="PROSITE" id="PS50082">
    <property type="entry name" value="WD_REPEATS_2"/>
    <property type="match status" value="1"/>
</dbReference>
<reference evidence="3" key="1">
    <citation type="submission" date="2021-01" db="EMBL/GenBank/DDBJ databases">
        <authorList>
            <consortium name="Genoscope - CEA"/>
            <person name="William W."/>
        </authorList>
    </citation>
    <scope>NUCLEOTIDE SEQUENCE</scope>
</reference>
<dbReference type="SMART" id="SM00320">
    <property type="entry name" value="WD40"/>
    <property type="match status" value="3"/>
</dbReference>
<keyword evidence="2" id="KW-0175">Coiled coil</keyword>
<feature type="coiled-coil region" evidence="2">
    <location>
        <begin position="44"/>
        <end position="71"/>
    </location>
</feature>
<keyword evidence="1" id="KW-0853">WD repeat</keyword>
<dbReference type="Pfam" id="PF00400">
    <property type="entry name" value="WD40"/>
    <property type="match status" value="2"/>
</dbReference>
<proteinExistence type="predicted"/>
<dbReference type="InterPro" id="IPR001680">
    <property type="entry name" value="WD40_rpt"/>
</dbReference>
<dbReference type="EMBL" id="CAJJDP010000148">
    <property type="protein sequence ID" value="CAD8209272.1"/>
    <property type="molecule type" value="Genomic_DNA"/>
</dbReference>
<dbReference type="GO" id="GO:0016226">
    <property type="term" value="P:iron-sulfur cluster assembly"/>
    <property type="evidence" value="ECO:0007669"/>
    <property type="project" value="TreeGrafter"/>
</dbReference>
<dbReference type="GO" id="GO:0097361">
    <property type="term" value="C:cytosolic [4Fe-4S] assembly targeting complex"/>
    <property type="evidence" value="ECO:0007669"/>
    <property type="project" value="TreeGrafter"/>
</dbReference>
<evidence type="ECO:0008006" key="5">
    <source>
        <dbReference type="Google" id="ProtNLM"/>
    </source>
</evidence>
<comment type="caution">
    <text evidence="3">The sequence shown here is derived from an EMBL/GenBank/DDBJ whole genome shotgun (WGS) entry which is preliminary data.</text>
</comment>
<dbReference type="AlphaFoldDB" id="A0A8S1YBS7"/>
<accession>A0A8S1YBS7</accession>
<keyword evidence="4" id="KW-1185">Reference proteome</keyword>
<evidence type="ECO:0000313" key="4">
    <source>
        <dbReference type="Proteomes" id="UP000683925"/>
    </source>
</evidence>
<gene>
    <name evidence="3" type="ORF">POCTA_138.1.T1460141</name>
</gene>
<name>A0A8S1YBS7_PAROT</name>
<dbReference type="PANTHER" id="PTHR19920:SF0">
    <property type="entry name" value="CYTOSOLIC IRON-SULFUR PROTEIN ASSEMBLY PROTEIN CIAO1-RELATED"/>
    <property type="match status" value="1"/>
</dbReference>